<sequence length="141" mass="16217">MAETHKKEITSMMQLEQYIAGWRAHDVTAILATLVPDCVVIESFGPIYRGHDCVAQWVSTWLADDGCVIDWTIRDLRTSAEGETAEWAFHYRWRGEEMRFDGATIATLRDGKLSYLREYATTAALYDWRGEWQQTFATTVS</sequence>
<dbReference type="Pfam" id="PF12680">
    <property type="entry name" value="SnoaL_2"/>
    <property type="match status" value="1"/>
</dbReference>
<protein>
    <submittedName>
        <fullName evidence="2">Nuclear transport factor 2 family protein</fullName>
    </submittedName>
</protein>
<dbReference type="InterPro" id="IPR032710">
    <property type="entry name" value="NTF2-like_dom_sf"/>
</dbReference>
<name>A0ABU3N2N7_9SPHN</name>
<dbReference type="Gene3D" id="3.10.450.50">
    <property type="match status" value="1"/>
</dbReference>
<comment type="caution">
    <text evidence="2">The sequence shown here is derived from an EMBL/GenBank/DDBJ whole genome shotgun (WGS) entry which is preliminary data.</text>
</comment>
<reference evidence="2" key="1">
    <citation type="submission" date="2022-04" db="EMBL/GenBank/DDBJ databases">
        <title>Tomato heritable bacteria conferring resistance against bacterial wilt.</title>
        <authorList>
            <person name="Yin J."/>
        </authorList>
    </citation>
    <scope>NUCLEOTIDE SEQUENCE</scope>
    <source>
        <strain evidence="2">Cra20</strain>
    </source>
</reference>
<dbReference type="InterPro" id="IPR037401">
    <property type="entry name" value="SnoaL-like"/>
</dbReference>
<proteinExistence type="predicted"/>
<gene>
    <name evidence="2" type="ORF">MZO42_03520</name>
</gene>
<dbReference type="SUPFAM" id="SSF54427">
    <property type="entry name" value="NTF2-like"/>
    <property type="match status" value="1"/>
</dbReference>
<organism evidence="2">
    <name type="scientific">Sphingomonas psychrotolerans</name>
    <dbReference type="NCBI Taxonomy" id="1327635"/>
    <lineage>
        <taxon>Bacteria</taxon>
        <taxon>Pseudomonadati</taxon>
        <taxon>Pseudomonadota</taxon>
        <taxon>Alphaproteobacteria</taxon>
        <taxon>Sphingomonadales</taxon>
        <taxon>Sphingomonadaceae</taxon>
        <taxon>Sphingomonas</taxon>
    </lineage>
</organism>
<accession>A0ABU3N2N7</accession>
<evidence type="ECO:0000313" key="2">
    <source>
        <dbReference type="EMBL" id="MDT8757756.1"/>
    </source>
</evidence>
<dbReference type="EMBL" id="JALMLT010000001">
    <property type="protein sequence ID" value="MDT8757756.1"/>
    <property type="molecule type" value="Genomic_DNA"/>
</dbReference>
<feature type="domain" description="SnoaL-like" evidence="1">
    <location>
        <begin position="16"/>
        <end position="114"/>
    </location>
</feature>
<evidence type="ECO:0000259" key="1">
    <source>
        <dbReference type="Pfam" id="PF12680"/>
    </source>
</evidence>